<proteinExistence type="predicted"/>
<evidence type="ECO:0000313" key="3">
    <source>
        <dbReference type="Proteomes" id="UP001374579"/>
    </source>
</evidence>
<dbReference type="EMBL" id="JBAMIC010000004">
    <property type="protein sequence ID" value="KAK7106969.1"/>
    <property type="molecule type" value="Genomic_DNA"/>
</dbReference>
<protein>
    <submittedName>
        <fullName evidence="2">Uncharacterized protein</fullName>
    </submittedName>
</protein>
<feature type="compositionally biased region" description="Basic residues" evidence="1">
    <location>
        <begin position="26"/>
        <end position="37"/>
    </location>
</feature>
<comment type="caution">
    <text evidence="2">The sequence shown here is derived from an EMBL/GenBank/DDBJ whole genome shotgun (WGS) entry which is preliminary data.</text>
</comment>
<gene>
    <name evidence="2" type="ORF">V1264_014967</name>
</gene>
<evidence type="ECO:0000313" key="2">
    <source>
        <dbReference type="EMBL" id="KAK7106969.1"/>
    </source>
</evidence>
<dbReference type="Proteomes" id="UP001374579">
    <property type="component" value="Unassembled WGS sequence"/>
</dbReference>
<accession>A0AAN9GGG5</accession>
<name>A0AAN9GGG5_9CAEN</name>
<feature type="region of interest" description="Disordered" evidence="1">
    <location>
        <begin position="1"/>
        <end position="84"/>
    </location>
</feature>
<keyword evidence="3" id="KW-1185">Reference proteome</keyword>
<organism evidence="2 3">
    <name type="scientific">Littorina saxatilis</name>
    <dbReference type="NCBI Taxonomy" id="31220"/>
    <lineage>
        <taxon>Eukaryota</taxon>
        <taxon>Metazoa</taxon>
        <taxon>Spiralia</taxon>
        <taxon>Lophotrochozoa</taxon>
        <taxon>Mollusca</taxon>
        <taxon>Gastropoda</taxon>
        <taxon>Caenogastropoda</taxon>
        <taxon>Littorinimorpha</taxon>
        <taxon>Littorinoidea</taxon>
        <taxon>Littorinidae</taxon>
        <taxon>Littorina</taxon>
    </lineage>
</organism>
<feature type="compositionally biased region" description="Gly residues" evidence="1">
    <location>
        <begin position="1"/>
        <end position="11"/>
    </location>
</feature>
<evidence type="ECO:0000256" key="1">
    <source>
        <dbReference type="SAM" id="MobiDB-lite"/>
    </source>
</evidence>
<sequence>MQRGLPEGGEPGSRRQFMRERSWSPLRHHHQRRRQRGRTAVETKHGGGEPTRPRRCTNQAPKAGGHPKLRVGHSSAAGYCHGDNTGDKVEATGGMMKTIRKKRSCNTLDNQ</sequence>
<reference evidence="2 3" key="1">
    <citation type="submission" date="2024-02" db="EMBL/GenBank/DDBJ databases">
        <title>Chromosome-scale genome assembly of the rough periwinkle Littorina saxatilis.</title>
        <authorList>
            <person name="De Jode A."/>
            <person name="Faria R."/>
            <person name="Formenti G."/>
            <person name="Sims Y."/>
            <person name="Smith T.P."/>
            <person name="Tracey A."/>
            <person name="Wood J.M.D."/>
            <person name="Zagrodzka Z.B."/>
            <person name="Johannesson K."/>
            <person name="Butlin R.K."/>
            <person name="Leder E.H."/>
        </authorList>
    </citation>
    <scope>NUCLEOTIDE SEQUENCE [LARGE SCALE GENOMIC DNA]</scope>
    <source>
        <strain evidence="2">Snail1</strain>
        <tissue evidence="2">Muscle</tissue>
    </source>
</reference>
<dbReference type="AlphaFoldDB" id="A0AAN9GGG5"/>